<evidence type="ECO:0008006" key="9">
    <source>
        <dbReference type="Google" id="ProtNLM"/>
    </source>
</evidence>
<organism evidence="7 8">
    <name type="scientific">Fonsecaea multimorphosa CBS 102226</name>
    <dbReference type="NCBI Taxonomy" id="1442371"/>
    <lineage>
        <taxon>Eukaryota</taxon>
        <taxon>Fungi</taxon>
        <taxon>Dikarya</taxon>
        <taxon>Ascomycota</taxon>
        <taxon>Pezizomycotina</taxon>
        <taxon>Eurotiomycetes</taxon>
        <taxon>Chaetothyriomycetidae</taxon>
        <taxon>Chaetothyriales</taxon>
        <taxon>Herpotrichiellaceae</taxon>
        <taxon>Fonsecaea</taxon>
    </lineage>
</organism>
<reference evidence="7 8" key="1">
    <citation type="submission" date="2015-01" db="EMBL/GenBank/DDBJ databases">
        <title>The Genome Sequence of Fonsecaea multimorphosa CBS 102226.</title>
        <authorList>
            <consortium name="The Broad Institute Genomics Platform"/>
            <person name="Cuomo C."/>
            <person name="de Hoog S."/>
            <person name="Gorbushina A."/>
            <person name="Stielow B."/>
            <person name="Teixiera M."/>
            <person name="Abouelleil A."/>
            <person name="Chapman S.B."/>
            <person name="Priest M."/>
            <person name="Young S.K."/>
            <person name="Wortman J."/>
            <person name="Nusbaum C."/>
            <person name="Birren B."/>
        </authorList>
    </citation>
    <scope>NUCLEOTIDE SEQUENCE [LARGE SCALE GENOMIC DNA]</scope>
    <source>
        <strain evidence="7 8">CBS 102226</strain>
    </source>
</reference>
<keyword evidence="6" id="KW-0812">Transmembrane</keyword>
<dbReference type="AlphaFoldDB" id="A0A0D2KES1"/>
<keyword evidence="5" id="KW-0413">Isomerase</keyword>
<comment type="similarity">
    <text evidence="3">Belongs to the enoyl-CoA hydratase/isomerase family.</text>
</comment>
<dbReference type="InterPro" id="IPR029045">
    <property type="entry name" value="ClpP/crotonase-like_dom_sf"/>
</dbReference>
<evidence type="ECO:0000256" key="1">
    <source>
        <dbReference type="ARBA" id="ARBA00004275"/>
    </source>
</evidence>
<dbReference type="PANTHER" id="PTHR43684:SF1">
    <property type="entry name" value="ENOYL-COA DELTA ISOMERASE 2"/>
    <property type="match status" value="1"/>
</dbReference>
<keyword evidence="6" id="KW-1133">Transmembrane helix</keyword>
<accession>A0A0D2KES1</accession>
<comment type="pathway">
    <text evidence="2">Lipid metabolism; fatty acid beta-oxidation.</text>
</comment>
<dbReference type="PANTHER" id="PTHR43684">
    <property type="match status" value="1"/>
</dbReference>
<keyword evidence="8" id="KW-1185">Reference proteome</keyword>
<evidence type="ECO:0000256" key="3">
    <source>
        <dbReference type="ARBA" id="ARBA00005254"/>
    </source>
</evidence>
<dbReference type="Gene3D" id="3.90.226.10">
    <property type="entry name" value="2-enoyl-CoA Hydratase, Chain A, domain 1"/>
    <property type="match status" value="1"/>
</dbReference>
<sequence length="280" mass="30912">MASNMTRDDKVTLEYRDTLAIITLNNPTKLNALTKDLYYQLATFLYEVAARDEILVTLLIGRGRFFSAGADVSVSRKQPPGTDLYRHFLTYTVASNLNLARAFYMHPKILVTALNGPVIGMSAAMIAYSDFIYAVPHAYLQTPFASLGLVAEGGASAAFVERMGIAKANKALIQGRRLGAEELLSCGFVDRVFTTDGGDEAAFERAVLDEIKDGFGDHLNGESMLRIKALIRGKQRRDLHAQNVEEVFEGMARSVAGIPQQQFEKVRLRNLQKSKAKSKL</sequence>
<evidence type="ECO:0000256" key="6">
    <source>
        <dbReference type="SAM" id="Phobius"/>
    </source>
</evidence>
<evidence type="ECO:0000313" key="8">
    <source>
        <dbReference type="Proteomes" id="UP000053411"/>
    </source>
</evidence>
<evidence type="ECO:0000313" key="7">
    <source>
        <dbReference type="EMBL" id="KIY01835.1"/>
    </source>
</evidence>
<feature type="transmembrane region" description="Helical" evidence="6">
    <location>
        <begin position="109"/>
        <end position="128"/>
    </location>
</feature>
<dbReference type="CDD" id="cd06558">
    <property type="entry name" value="crotonase-like"/>
    <property type="match status" value="1"/>
</dbReference>
<comment type="subcellular location">
    <subcellularLocation>
        <location evidence="1">Peroxisome</location>
    </subcellularLocation>
</comment>
<protein>
    <recommendedName>
        <fullName evidence="9">Enoyl-CoA hydratase</fullName>
    </recommendedName>
</protein>
<dbReference type="GO" id="GO:0006635">
    <property type="term" value="P:fatty acid beta-oxidation"/>
    <property type="evidence" value="ECO:0007669"/>
    <property type="project" value="TreeGrafter"/>
</dbReference>
<dbReference type="FunFam" id="3.90.226.10:FF:000048">
    <property type="entry name" value="3,2-trans-enoyl-CoA isomerase"/>
    <property type="match status" value="1"/>
</dbReference>
<dbReference type="VEuPathDB" id="FungiDB:Z520_01973"/>
<dbReference type="InterPro" id="IPR001753">
    <property type="entry name" value="Enoyl-CoA_hydra/iso"/>
</dbReference>
<evidence type="ECO:0000256" key="4">
    <source>
        <dbReference type="ARBA" id="ARBA00023140"/>
    </source>
</evidence>
<dbReference type="InterPro" id="IPR051053">
    <property type="entry name" value="ECH/Chromodomain_protein"/>
</dbReference>
<dbReference type="SUPFAM" id="SSF52096">
    <property type="entry name" value="ClpP/crotonase"/>
    <property type="match status" value="1"/>
</dbReference>
<keyword evidence="6" id="KW-0472">Membrane</keyword>
<dbReference type="GO" id="GO:0004165">
    <property type="term" value="F:delta(3)-delta(2)-enoyl-CoA isomerase activity"/>
    <property type="evidence" value="ECO:0007669"/>
    <property type="project" value="UniProtKB-ARBA"/>
</dbReference>
<proteinExistence type="inferred from homology"/>
<dbReference type="GO" id="GO:0005782">
    <property type="term" value="C:peroxisomal matrix"/>
    <property type="evidence" value="ECO:0007669"/>
    <property type="project" value="TreeGrafter"/>
</dbReference>
<evidence type="ECO:0000256" key="2">
    <source>
        <dbReference type="ARBA" id="ARBA00005005"/>
    </source>
</evidence>
<dbReference type="RefSeq" id="XP_016635957.1">
    <property type="nucleotide sequence ID" value="XM_016772487.1"/>
</dbReference>
<name>A0A0D2KES1_9EURO</name>
<dbReference type="EMBL" id="KN848064">
    <property type="protein sequence ID" value="KIY01835.1"/>
    <property type="molecule type" value="Genomic_DNA"/>
</dbReference>
<dbReference type="Pfam" id="PF00378">
    <property type="entry name" value="ECH_1"/>
    <property type="match status" value="1"/>
</dbReference>
<keyword evidence="4" id="KW-0576">Peroxisome</keyword>
<dbReference type="STRING" id="1442371.A0A0D2KES1"/>
<evidence type="ECO:0000256" key="5">
    <source>
        <dbReference type="ARBA" id="ARBA00023235"/>
    </source>
</evidence>
<feature type="transmembrane region" description="Helical" evidence="6">
    <location>
        <begin position="140"/>
        <end position="160"/>
    </location>
</feature>
<dbReference type="Proteomes" id="UP000053411">
    <property type="component" value="Unassembled WGS sequence"/>
</dbReference>
<dbReference type="GeneID" id="27707719"/>
<gene>
    <name evidence="7" type="ORF">Z520_01973</name>
</gene>
<dbReference type="OrthoDB" id="448450at2759"/>